<sequence length="335" mass="37762">MSVVLRKPHLDPQKVGDENGSQLSVGLFEANLERGSFGALPHARIRGVAWKGAFTNHASDREGEWRYCCIGIWTSIVGYWECIITISERREDRDGDGRKQTERLRVQQQRRAIVIPARPQPKTQRPDPRTGGEENILPRTPSATIGAARKRGTSRVQQPVDAILASFGTFGLDARQLIIVAEAQPFNPLSLFMSSAAKVGAKLTAQRMKLLRKRRDDIPADIPAVGDVEIRRADVDLVKGLCDLPSEQVRPQDMVDLIHALRRRQKVTKDVTNLLQCLESFALVVTKNHAAAQYAKAVEGWSTHDLRRLSDHHCLHYILRHLDERWRGLHVLVLR</sequence>
<gene>
    <name evidence="2" type="ORF">LTR82_017595</name>
</gene>
<name>A0AAN6F5K0_9PEZI</name>
<comment type="caution">
    <text evidence="2">The sequence shown here is derived from an EMBL/GenBank/DDBJ whole genome shotgun (WGS) entry which is preliminary data.</text>
</comment>
<protein>
    <submittedName>
        <fullName evidence="2">Uncharacterized protein</fullName>
    </submittedName>
</protein>
<accession>A0AAN6F5K0</accession>
<evidence type="ECO:0000313" key="2">
    <source>
        <dbReference type="EMBL" id="KAK0303331.1"/>
    </source>
</evidence>
<dbReference type="EMBL" id="JASUXU010000152">
    <property type="protein sequence ID" value="KAK0303331.1"/>
    <property type="molecule type" value="Genomic_DNA"/>
</dbReference>
<dbReference type="Proteomes" id="UP001168146">
    <property type="component" value="Unassembled WGS sequence"/>
</dbReference>
<organism evidence="2 3">
    <name type="scientific">Friedmanniomyces endolithicus</name>
    <dbReference type="NCBI Taxonomy" id="329885"/>
    <lineage>
        <taxon>Eukaryota</taxon>
        <taxon>Fungi</taxon>
        <taxon>Dikarya</taxon>
        <taxon>Ascomycota</taxon>
        <taxon>Pezizomycotina</taxon>
        <taxon>Dothideomycetes</taxon>
        <taxon>Dothideomycetidae</taxon>
        <taxon>Mycosphaerellales</taxon>
        <taxon>Teratosphaeriaceae</taxon>
        <taxon>Friedmanniomyces</taxon>
    </lineage>
</organism>
<proteinExistence type="predicted"/>
<dbReference type="AlphaFoldDB" id="A0AAN6F5K0"/>
<reference evidence="2" key="1">
    <citation type="submission" date="2021-12" db="EMBL/GenBank/DDBJ databases">
        <title>Black yeast isolated from Biological Soil Crust.</title>
        <authorList>
            <person name="Kurbessoian T."/>
        </authorList>
    </citation>
    <scope>NUCLEOTIDE SEQUENCE</scope>
    <source>
        <strain evidence="2">CCFEE 5208</strain>
    </source>
</reference>
<feature type="region of interest" description="Disordered" evidence="1">
    <location>
        <begin position="115"/>
        <end position="153"/>
    </location>
</feature>
<evidence type="ECO:0000256" key="1">
    <source>
        <dbReference type="SAM" id="MobiDB-lite"/>
    </source>
</evidence>
<evidence type="ECO:0000313" key="3">
    <source>
        <dbReference type="Proteomes" id="UP001168146"/>
    </source>
</evidence>